<comment type="subcellular location">
    <subcellularLocation>
        <location evidence="1">Nucleus</location>
    </subcellularLocation>
</comment>
<dbReference type="GO" id="GO:0045944">
    <property type="term" value="P:positive regulation of transcription by RNA polymerase II"/>
    <property type="evidence" value="ECO:0007669"/>
    <property type="project" value="TreeGrafter"/>
</dbReference>
<dbReference type="PANTHER" id="PTHR37534">
    <property type="entry name" value="TRANSCRIPTIONAL ACTIVATOR PROTEIN UGA3"/>
    <property type="match status" value="1"/>
</dbReference>
<dbReference type="Proteomes" id="UP001149163">
    <property type="component" value="Unassembled WGS sequence"/>
</dbReference>
<reference evidence="3" key="1">
    <citation type="submission" date="2022-11" db="EMBL/GenBank/DDBJ databases">
        <authorList>
            <person name="Petersen C."/>
        </authorList>
    </citation>
    <scope>NUCLEOTIDE SEQUENCE</scope>
    <source>
        <strain evidence="3">IBT 26290</strain>
    </source>
</reference>
<sequence length="329" mass="37898">MASLQLQGSSKSTAHQSRLISMLRENILRTDKENLLQNLIATMILYQYEVWTTDNRENIWASHLCGAKKIMHASAATLELFQHESSIIMDWIYYHEVISEFSLRHWAKASTTDSFCKGPMAARPKTAITDDSVIPSGITCPMDALELIQIICKRSSAYDDFDVPYDNRDMEQMRRLKHSIYETVGESGTFHEISREPLRREEMLTYLYRCAALIYLNRAVLRMPSTAFQHRRLVREGILLLKNLGFCETAWPLFLIACEAGEDDQRLQISEILSETTRQSRHRSNHIPLIQSMVEAIWNQNDLNLDSEIDYVRTLYTVVSTAPSLPLFA</sequence>
<dbReference type="RefSeq" id="XP_056539334.1">
    <property type="nucleotide sequence ID" value="XM_056691628.1"/>
</dbReference>
<evidence type="ECO:0000313" key="4">
    <source>
        <dbReference type="Proteomes" id="UP001149163"/>
    </source>
</evidence>
<dbReference type="GO" id="GO:0005634">
    <property type="term" value="C:nucleus"/>
    <property type="evidence" value="ECO:0007669"/>
    <property type="project" value="UniProtKB-SubCell"/>
</dbReference>
<gene>
    <name evidence="3" type="ORF">N7482_009504</name>
</gene>
<dbReference type="PANTHER" id="PTHR37534:SF39">
    <property type="entry name" value="TRANSCRIPTION FACTOR DOMAIN-CONTAINING PROTEIN"/>
    <property type="match status" value="1"/>
</dbReference>
<proteinExistence type="predicted"/>
<dbReference type="GO" id="GO:0000976">
    <property type="term" value="F:transcription cis-regulatory region binding"/>
    <property type="evidence" value="ECO:0007669"/>
    <property type="project" value="TreeGrafter"/>
</dbReference>
<reference evidence="3" key="2">
    <citation type="journal article" date="2023" name="IMA Fungus">
        <title>Comparative genomic study of the Penicillium genus elucidates a diverse pangenome and 15 lateral gene transfer events.</title>
        <authorList>
            <person name="Petersen C."/>
            <person name="Sorensen T."/>
            <person name="Nielsen M.R."/>
            <person name="Sondergaard T.E."/>
            <person name="Sorensen J.L."/>
            <person name="Fitzpatrick D.A."/>
            <person name="Frisvad J.C."/>
            <person name="Nielsen K.L."/>
        </authorList>
    </citation>
    <scope>NUCLEOTIDE SEQUENCE</scope>
    <source>
        <strain evidence="3">IBT 26290</strain>
    </source>
</reference>
<evidence type="ECO:0000256" key="2">
    <source>
        <dbReference type="ARBA" id="ARBA00023242"/>
    </source>
</evidence>
<accession>A0A9W9HNY6</accession>
<organism evidence="3 4">
    <name type="scientific">Penicillium canariense</name>
    <dbReference type="NCBI Taxonomy" id="189055"/>
    <lineage>
        <taxon>Eukaryota</taxon>
        <taxon>Fungi</taxon>
        <taxon>Dikarya</taxon>
        <taxon>Ascomycota</taxon>
        <taxon>Pezizomycotina</taxon>
        <taxon>Eurotiomycetes</taxon>
        <taxon>Eurotiomycetidae</taxon>
        <taxon>Eurotiales</taxon>
        <taxon>Aspergillaceae</taxon>
        <taxon>Penicillium</taxon>
    </lineage>
</organism>
<dbReference type="AlphaFoldDB" id="A0A9W9HNY6"/>
<dbReference type="InterPro" id="IPR021858">
    <property type="entry name" value="Fun_TF"/>
</dbReference>
<keyword evidence="4" id="KW-1185">Reference proteome</keyword>
<dbReference type="EMBL" id="JAPQKN010000007">
    <property type="protein sequence ID" value="KAJ5153026.1"/>
    <property type="molecule type" value="Genomic_DNA"/>
</dbReference>
<evidence type="ECO:0000256" key="1">
    <source>
        <dbReference type="ARBA" id="ARBA00004123"/>
    </source>
</evidence>
<dbReference type="Pfam" id="PF11951">
    <property type="entry name" value="Fungal_trans_2"/>
    <property type="match status" value="1"/>
</dbReference>
<evidence type="ECO:0000313" key="3">
    <source>
        <dbReference type="EMBL" id="KAJ5153026.1"/>
    </source>
</evidence>
<protein>
    <submittedName>
        <fullName evidence="3">Uncharacterized protein</fullName>
    </submittedName>
</protein>
<name>A0A9W9HNY6_9EURO</name>
<dbReference type="GO" id="GO:0003700">
    <property type="term" value="F:DNA-binding transcription factor activity"/>
    <property type="evidence" value="ECO:0007669"/>
    <property type="project" value="TreeGrafter"/>
</dbReference>
<comment type="caution">
    <text evidence="3">The sequence shown here is derived from an EMBL/GenBank/DDBJ whole genome shotgun (WGS) entry which is preliminary data.</text>
</comment>
<dbReference type="OrthoDB" id="5130013at2759"/>
<keyword evidence="2" id="KW-0539">Nucleus</keyword>
<dbReference type="GeneID" id="81430804"/>